<evidence type="ECO:0000313" key="3">
    <source>
        <dbReference type="Proteomes" id="UP000029120"/>
    </source>
</evidence>
<evidence type="ECO:0000256" key="1">
    <source>
        <dbReference type="SAM" id="MobiDB-lite"/>
    </source>
</evidence>
<accession>A0A087GJE5</accession>
<dbReference type="Proteomes" id="UP000029120">
    <property type="component" value="Chromosome 7"/>
</dbReference>
<dbReference type="EMBL" id="CM002875">
    <property type="protein sequence ID" value="KFK29997.1"/>
    <property type="molecule type" value="Genomic_DNA"/>
</dbReference>
<gene>
    <name evidence="2" type="ordered locus">AALP_Aa7g204300</name>
</gene>
<keyword evidence="3" id="KW-1185">Reference proteome</keyword>
<dbReference type="Gramene" id="KFK29997">
    <property type="protein sequence ID" value="KFK29997"/>
    <property type="gene ID" value="AALP_AA7G204300"/>
</dbReference>
<organism evidence="2 3">
    <name type="scientific">Arabis alpina</name>
    <name type="common">Alpine rock-cress</name>
    <dbReference type="NCBI Taxonomy" id="50452"/>
    <lineage>
        <taxon>Eukaryota</taxon>
        <taxon>Viridiplantae</taxon>
        <taxon>Streptophyta</taxon>
        <taxon>Embryophyta</taxon>
        <taxon>Tracheophyta</taxon>
        <taxon>Spermatophyta</taxon>
        <taxon>Magnoliopsida</taxon>
        <taxon>eudicotyledons</taxon>
        <taxon>Gunneridae</taxon>
        <taxon>Pentapetalae</taxon>
        <taxon>rosids</taxon>
        <taxon>malvids</taxon>
        <taxon>Brassicales</taxon>
        <taxon>Brassicaceae</taxon>
        <taxon>Arabideae</taxon>
        <taxon>Arabis</taxon>
    </lineage>
</organism>
<dbReference type="AlphaFoldDB" id="A0A087GJE5"/>
<name>A0A087GJE5_ARAAL</name>
<proteinExistence type="predicted"/>
<protein>
    <submittedName>
        <fullName evidence="2">Uncharacterized protein</fullName>
    </submittedName>
</protein>
<feature type="region of interest" description="Disordered" evidence="1">
    <location>
        <begin position="47"/>
        <end position="67"/>
    </location>
</feature>
<dbReference type="eggNOG" id="KOG0257">
    <property type="taxonomic scope" value="Eukaryota"/>
</dbReference>
<evidence type="ECO:0000313" key="2">
    <source>
        <dbReference type="EMBL" id="KFK29997.1"/>
    </source>
</evidence>
<feature type="compositionally biased region" description="Polar residues" evidence="1">
    <location>
        <begin position="47"/>
        <end position="59"/>
    </location>
</feature>
<dbReference type="OrthoDB" id="1996725at2759"/>
<sequence>MAKRFNSCKCVVTPQEKIEYKTNVSRNSNMSKLQAGYLFPEQPNLHSTCIRSNSQPNPSRRQKENPKTHLRVFTDAAWRSDLKVAVSLVIRNQDDETIATETCRNPISTIWQN</sequence>
<reference evidence="3" key="1">
    <citation type="journal article" date="2015" name="Nat. Plants">
        <title>Genome expansion of Arabis alpina linked with retrotransposition and reduced symmetric DNA methylation.</title>
        <authorList>
            <person name="Willing E.M."/>
            <person name="Rawat V."/>
            <person name="Mandakova T."/>
            <person name="Maumus F."/>
            <person name="James G.V."/>
            <person name="Nordstroem K.J."/>
            <person name="Becker C."/>
            <person name="Warthmann N."/>
            <person name="Chica C."/>
            <person name="Szarzynska B."/>
            <person name="Zytnicki M."/>
            <person name="Albani M.C."/>
            <person name="Kiefer C."/>
            <person name="Bergonzi S."/>
            <person name="Castaings L."/>
            <person name="Mateos J.L."/>
            <person name="Berns M.C."/>
            <person name="Bujdoso N."/>
            <person name="Piofczyk T."/>
            <person name="de Lorenzo L."/>
            <person name="Barrero-Sicilia C."/>
            <person name="Mateos I."/>
            <person name="Piednoel M."/>
            <person name="Hagmann J."/>
            <person name="Chen-Min-Tao R."/>
            <person name="Iglesias-Fernandez R."/>
            <person name="Schuster S.C."/>
            <person name="Alonso-Blanco C."/>
            <person name="Roudier F."/>
            <person name="Carbonero P."/>
            <person name="Paz-Ares J."/>
            <person name="Davis S.J."/>
            <person name="Pecinka A."/>
            <person name="Quesneville H."/>
            <person name="Colot V."/>
            <person name="Lysak M.A."/>
            <person name="Weigel D."/>
            <person name="Coupland G."/>
            <person name="Schneeberger K."/>
        </authorList>
    </citation>
    <scope>NUCLEOTIDE SEQUENCE [LARGE SCALE GENOMIC DNA]</scope>
    <source>
        <strain evidence="3">cv. Pajares</strain>
    </source>
</reference>